<accession>A0A246RLD9</accession>
<dbReference type="SUPFAM" id="SSF81296">
    <property type="entry name" value="E set domains"/>
    <property type="match status" value="7"/>
</dbReference>
<dbReference type="PANTHER" id="PTHR46769:SF2">
    <property type="entry name" value="FIBROCYSTIN-L ISOFORM 2 PRECURSOR-RELATED"/>
    <property type="match status" value="1"/>
</dbReference>
<feature type="domain" description="IPT/TIG" evidence="4">
    <location>
        <begin position="345"/>
        <end position="427"/>
    </location>
</feature>
<evidence type="ECO:0000259" key="4">
    <source>
        <dbReference type="SMART" id="SM00429"/>
    </source>
</evidence>
<feature type="signal peptide" evidence="3">
    <location>
        <begin position="1"/>
        <end position="50"/>
    </location>
</feature>
<evidence type="ECO:0000313" key="5">
    <source>
        <dbReference type="EMBL" id="OWV07074.1"/>
    </source>
</evidence>
<name>A0A246RLD9_9ACTN</name>
<evidence type="ECO:0000256" key="1">
    <source>
        <dbReference type="ARBA" id="ARBA00022729"/>
    </source>
</evidence>
<dbReference type="EMBL" id="MZMV01000022">
    <property type="protein sequence ID" value="OWV07074.1"/>
    <property type="molecule type" value="Genomic_DNA"/>
</dbReference>
<dbReference type="SMART" id="SM00429">
    <property type="entry name" value="IPT"/>
    <property type="match status" value="7"/>
</dbReference>
<dbReference type="InterPro" id="IPR014756">
    <property type="entry name" value="Ig_E-set"/>
</dbReference>
<dbReference type="InterPro" id="IPR013783">
    <property type="entry name" value="Ig-like_fold"/>
</dbReference>
<sequence length="898" mass="85854">MTAAATSRRPVIHLNGGNLVRTVLRRTTSAATALLVTSLATLTLGTPALAAPGDASARGVVVDLSAEVAGIAVISADATIGTATAPAAGGTDTETLLAVAVPGAVGVTASGTVEEVTATRAADSSSASSSVNGLNLTVLGIDVLDAAEVTATAVCPQVGATSADTTLVGLELFGSAVTLTANTPAVVGSAAVLVPGLLDASLNASLTRVETTTATGATAITVRAVLTLSGSILGVPTTIPVGTVIVAEALCERPSAAPTTATITPDEGPQSGGQTVTITGTGFIPGGTTVTFDGVPATDVTVAPGGTSLTAVTPPGAVGPAEVVVGTVNGTAAPLGYTYLADGSAATITGLTPTSGPTVGGTTVTITGTGFTGAAGVDFDGLPGTGFTVNPAGTTITVVTPPNPAGPALVELVFPAGRVTAPTFTYLGPTITSIVPDTGPTPGGTTVTITGTGFTGATGVTFDGTPGTNVTVNPGGTSLTVVTPPGQVGPVDVTVLLPGADATAPDGFTYVAAAPTVASITPNAGPQSGGQTVTITGTGFVPGETTVTFDGTPATNVTVAPGGTSLTAVTPPGAVGPAVVLVATGGGTAAPLDYTYLADGSAATVTGLTPTSGPTSGGTTVTVTGTGFTGATGVTFDGVPGTGFTVNPGGTTITVVTPPNTAGPADVRLVFPAGTATAPVFTYVAPTITSIVPDTGPTTGGTTVTITGTGLTGATGVNFGNTPGTNLVVNPDGTSLTVVTPPGSPGTVDVTVLLPGDDVTAPDGFTYEPAPPRIDTVNPGQGPTGGGTTVTVGGSGFVPGGTTVTICGTTIPADQVTVAPDGRSLTFRTPPCAAGDTTVVVSTAGGTSNGSTFRYVGGILPVTGDAMLAPLTVGVLLALLGTVLVVLTRRRHRAGRIG</sequence>
<keyword evidence="2" id="KW-0812">Transmembrane</keyword>
<keyword evidence="6" id="KW-1185">Reference proteome</keyword>
<dbReference type="Pfam" id="PF01833">
    <property type="entry name" value="TIG"/>
    <property type="match status" value="7"/>
</dbReference>
<feature type="domain" description="IPT/TIG" evidence="4">
    <location>
        <begin position="602"/>
        <end position="684"/>
    </location>
</feature>
<proteinExistence type="predicted"/>
<gene>
    <name evidence="5" type="ORF">B5D80_14910</name>
</gene>
<dbReference type="Gene3D" id="2.60.40.10">
    <property type="entry name" value="Immunoglobulins"/>
    <property type="match status" value="7"/>
</dbReference>
<dbReference type="GO" id="GO:0005975">
    <property type="term" value="P:carbohydrate metabolic process"/>
    <property type="evidence" value="ECO:0007669"/>
    <property type="project" value="UniProtKB-ARBA"/>
</dbReference>
<evidence type="ECO:0000256" key="3">
    <source>
        <dbReference type="SAM" id="SignalP"/>
    </source>
</evidence>
<protein>
    <recommendedName>
        <fullName evidence="4">IPT/TIG domain-containing protein</fullName>
    </recommendedName>
</protein>
<dbReference type="InterPro" id="IPR052387">
    <property type="entry name" value="Fibrocystin"/>
</dbReference>
<keyword evidence="2" id="KW-1133">Transmembrane helix</keyword>
<feature type="domain" description="IPT/TIG" evidence="4">
    <location>
        <begin position="514"/>
        <end position="597"/>
    </location>
</feature>
<dbReference type="CDD" id="cd00102">
    <property type="entry name" value="IPT"/>
    <property type="match status" value="2"/>
</dbReference>
<feature type="domain" description="IPT/TIG" evidence="4">
    <location>
        <begin position="685"/>
        <end position="768"/>
    </location>
</feature>
<evidence type="ECO:0000256" key="2">
    <source>
        <dbReference type="SAM" id="Phobius"/>
    </source>
</evidence>
<organism evidence="5 6">
    <name type="scientific">Micromonospora wenchangensis</name>
    <dbReference type="NCBI Taxonomy" id="1185415"/>
    <lineage>
        <taxon>Bacteria</taxon>
        <taxon>Bacillati</taxon>
        <taxon>Actinomycetota</taxon>
        <taxon>Actinomycetes</taxon>
        <taxon>Micromonosporales</taxon>
        <taxon>Micromonosporaceae</taxon>
        <taxon>Micromonospora</taxon>
    </lineage>
</organism>
<feature type="domain" description="IPT/TIG" evidence="4">
    <location>
        <begin position="428"/>
        <end position="511"/>
    </location>
</feature>
<feature type="chain" id="PRO_5013281248" description="IPT/TIG domain-containing protein" evidence="3">
    <location>
        <begin position="51"/>
        <end position="898"/>
    </location>
</feature>
<feature type="domain" description="IPT/TIG" evidence="4">
    <location>
        <begin position="771"/>
        <end position="856"/>
    </location>
</feature>
<dbReference type="PANTHER" id="PTHR46769">
    <property type="entry name" value="POLYCYSTIC KIDNEY AND HEPATIC DISEASE 1 (AUTOSOMAL RECESSIVE)-LIKE 1"/>
    <property type="match status" value="1"/>
</dbReference>
<feature type="transmembrane region" description="Helical" evidence="2">
    <location>
        <begin position="867"/>
        <end position="887"/>
    </location>
</feature>
<evidence type="ECO:0000313" key="6">
    <source>
        <dbReference type="Proteomes" id="UP000197174"/>
    </source>
</evidence>
<dbReference type="AlphaFoldDB" id="A0A246RLD9"/>
<dbReference type="Proteomes" id="UP000197174">
    <property type="component" value="Unassembled WGS sequence"/>
</dbReference>
<comment type="caution">
    <text evidence="5">The sequence shown here is derived from an EMBL/GenBank/DDBJ whole genome shotgun (WGS) entry which is preliminary data.</text>
</comment>
<keyword evidence="2" id="KW-0472">Membrane</keyword>
<feature type="domain" description="IPT/TIG" evidence="4">
    <location>
        <begin position="257"/>
        <end position="340"/>
    </location>
</feature>
<dbReference type="InterPro" id="IPR002909">
    <property type="entry name" value="IPT_dom"/>
</dbReference>
<reference evidence="5 6" key="1">
    <citation type="submission" date="2017-03" db="EMBL/GenBank/DDBJ databases">
        <title>Whole genome sequence of Micromonospora wenchangensis, isolated from mangrove soil.</title>
        <authorList>
            <person name="Yang H."/>
        </authorList>
    </citation>
    <scope>NUCLEOTIDE SEQUENCE [LARGE SCALE GENOMIC DNA]</scope>
    <source>
        <strain evidence="5 6">CCTCC AA 2012002</strain>
    </source>
</reference>
<keyword evidence="1 3" id="KW-0732">Signal</keyword>